<gene>
    <name evidence="3" type="ORF">E4L98_11445</name>
</gene>
<evidence type="ECO:0000259" key="2">
    <source>
        <dbReference type="Pfam" id="PF25876"/>
    </source>
</evidence>
<dbReference type="AlphaFoldDB" id="A0A4Y9SK23"/>
<dbReference type="RefSeq" id="WP_135201693.1">
    <property type="nucleotide sequence ID" value="NZ_SPVG01000111.1"/>
</dbReference>
<dbReference type="GO" id="GO:1990281">
    <property type="term" value="C:efflux pump complex"/>
    <property type="evidence" value="ECO:0007669"/>
    <property type="project" value="TreeGrafter"/>
</dbReference>
<name>A0A4Y9SK23_9BURK</name>
<evidence type="ECO:0000313" key="3">
    <source>
        <dbReference type="EMBL" id="TFW23179.1"/>
    </source>
</evidence>
<dbReference type="NCBIfam" id="TIGR01730">
    <property type="entry name" value="RND_mfp"/>
    <property type="match status" value="1"/>
</dbReference>
<dbReference type="Gene3D" id="2.40.30.170">
    <property type="match status" value="1"/>
</dbReference>
<evidence type="ECO:0000313" key="4">
    <source>
        <dbReference type="Proteomes" id="UP000297729"/>
    </source>
</evidence>
<dbReference type="Gene3D" id="1.10.287.470">
    <property type="entry name" value="Helix hairpin bin"/>
    <property type="match status" value="1"/>
</dbReference>
<dbReference type="Gene3D" id="2.40.50.100">
    <property type="match status" value="1"/>
</dbReference>
<dbReference type="Gene3D" id="2.40.420.20">
    <property type="match status" value="1"/>
</dbReference>
<proteinExistence type="inferred from homology"/>
<dbReference type="Proteomes" id="UP000297729">
    <property type="component" value="Unassembled WGS sequence"/>
</dbReference>
<dbReference type="PANTHER" id="PTHR30469">
    <property type="entry name" value="MULTIDRUG RESISTANCE PROTEIN MDTA"/>
    <property type="match status" value="1"/>
</dbReference>
<comment type="caution">
    <text evidence="3">The sequence shown here is derived from an EMBL/GenBank/DDBJ whole genome shotgun (WGS) entry which is preliminary data.</text>
</comment>
<dbReference type="PANTHER" id="PTHR30469:SF15">
    <property type="entry name" value="HLYD FAMILY OF SECRETION PROTEINS"/>
    <property type="match status" value="1"/>
</dbReference>
<dbReference type="InterPro" id="IPR058624">
    <property type="entry name" value="MdtA-like_HH"/>
</dbReference>
<dbReference type="Pfam" id="PF25876">
    <property type="entry name" value="HH_MFP_RND"/>
    <property type="match status" value="1"/>
</dbReference>
<organism evidence="3 4">
    <name type="scientific">Duganella callida</name>
    <dbReference type="NCBI Taxonomy" id="2561932"/>
    <lineage>
        <taxon>Bacteria</taxon>
        <taxon>Pseudomonadati</taxon>
        <taxon>Pseudomonadota</taxon>
        <taxon>Betaproteobacteria</taxon>
        <taxon>Burkholderiales</taxon>
        <taxon>Oxalobacteraceae</taxon>
        <taxon>Telluria group</taxon>
        <taxon>Duganella</taxon>
    </lineage>
</organism>
<comment type="similarity">
    <text evidence="1">Belongs to the membrane fusion protein (MFP) (TC 8.A.1) family.</text>
</comment>
<feature type="domain" description="Multidrug resistance protein MdtA-like alpha-helical hairpin" evidence="2">
    <location>
        <begin position="95"/>
        <end position="163"/>
    </location>
</feature>
<reference evidence="3 4" key="1">
    <citation type="submission" date="2019-03" db="EMBL/GenBank/DDBJ databases">
        <title>Draft Genome Sequence of Duganella callidus sp. nov., a Novel Duganella Species Isolated from Cultivated Soil.</title>
        <authorList>
            <person name="Raths R."/>
            <person name="Peta V."/>
            <person name="Bucking H."/>
        </authorList>
    </citation>
    <scope>NUCLEOTIDE SEQUENCE [LARGE SCALE GENOMIC DNA]</scope>
    <source>
        <strain evidence="3 4">DN04</strain>
    </source>
</reference>
<dbReference type="OrthoDB" id="10524at2"/>
<dbReference type="GO" id="GO:0015562">
    <property type="term" value="F:efflux transmembrane transporter activity"/>
    <property type="evidence" value="ECO:0007669"/>
    <property type="project" value="TreeGrafter"/>
</dbReference>
<dbReference type="SUPFAM" id="SSF111369">
    <property type="entry name" value="HlyD-like secretion proteins"/>
    <property type="match status" value="1"/>
</dbReference>
<protein>
    <submittedName>
        <fullName evidence="3">Efflux RND transporter periplasmic adaptor subunit</fullName>
    </submittedName>
</protein>
<dbReference type="EMBL" id="SPVG01000111">
    <property type="protein sequence ID" value="TFW23179.1"/>
    <property type="molecule type" value="Genomic_DNA"/>
</dbReference>
<dbReference type="InterPro" id="IPR006143">
    <property type="entry name" value="RND_pump_MFP"/>
</dbReference>
<feature type="non-terminal residue" evidence="3">
    <location>
        <position position="1"/>
    </location>
</feature>
<sequence>AALAWVSAATPSPAGDAAPAKQKAMLTVTSLTPQPSEWPVALAANGGIFAWQEAVIGSELSGLRLAEVGVNVGDCVHAGQVLARFDAATVAADVEQKDAALEEARSALGEAQSTVERARPLSANGLVSAQQMTQYLTAERSAKARVASAQATLKSARVRLAQTEVRAPDDGVISSRSATLGSVAPQGQELFKLIRKNRLEWRAEVPGGDLRLVKPGQAVTLTVAGGVALSGKVRMVGPTLDPATRNALVYVDLPPSTDAQAGLFARGQFEIGRSPALTVAQSAVVMRDGYGYVFRIVAGDRVSQTKVTLGRRIGDRIEVLDGVDAHSVLVDQGAGFLADGDVVQVAQPPAQSAQPAQLAQLSPGKR</sequence>
<keyword evidence="4" id="KW-1185">Reference proteome</keyword>
<evidence type="ECO:0000256" key="1">
    <source>
        <dbReference type="ARBA" id="ARBA00009477"/>
    </source>
</evidence>
<accession>A0A4Y9SK23</accession>